<dbReference type="SFLD" id="SFLDS00003">
    <property type="entry name" value="Haloacid_Dehalogenase"/>
    <property type="match status" value="1"/>
</dbReference>
<dbReference type="SUPFAM" id="SSF56784">
    <property type="entry name" value="HAD-like"/>
    <property type="match status" value="1"/>
</dbReference>
<evidence type="ECO:0000313" key="1">
    <source>
        <dbReference type="EMBL" id="APC41227.1"/>
    </source>
</evidence>
<proteinExistence type="predicted"/>
<dbReference type="Pfam" id="PF13419">
    <property type="entry name" value="HAD_2"/>
    <property type="match status" value="1"/>
</dbReference>
<dbReference type="NCBIfam" id="TIGR01549">
    <property type="entry name" value="HAD-SF-IA-v1"/>
    <property type="match status" value="1"/>
</dbReference>
<keyword evidence="2" id="KW-1185">Reference proteome</keyword>
<dbReference type="Gene3D" id="3.40.50.1000">
    <property type="entry name" value="HAD superfamily/HAD-like"/>
    <property type="match status" value="1"/>
</dbReference>
<dbReference type="PANTHER" id="PTHR43434">
    <property type="entry name" value="PHOSPHOGLYCOLATE PHOSPHATASE"/>
    <property type="match status" value="1"/>
</dbReference>
<dbReference type="InterPro" id="IPR023214">
    <property type="entry name" value="HAD_sf"/>
</dbReference>
<dbReference type="SFLD" id="SFLDG01129">
    <property type="entry name" value="C1.5:_HAD__Beta-PGM__Phosphata"/>
    <property type="match status" value="1"/>
</dbReference>
<dbReference type="GO" id="GO:0006281">
    <property type="term" value="P:DNA repair"/>
    <property type="evidence" value="ECO:0007669"/>
    <property type="project" value="TreeGrafter"/>
</dbReference>
<protein>
    <recommendedName>
        <fullName evidence="3">HAD family hydrolase</fullName>
    </recommendedName>
</protein>
<gene>
    <name evidence="1" type="ORF">A7L45_14655</name>
</gene>
<dbReference type="GO" id="GO:0008967">
    <property type="term" value="F:phosphoglycolate phosphatase activity"/>
    <property type="evidence" value="ECO:0007669"/>
    <property type="project" value="TreeGrafter"/>
</dbReference>
<dbReference type="Proteomes" id="UP000182569">
    <property type="component" value="Chromosome"/>
</dbReference>
<dbReference type="AlphaFoldDB" id="A0A1J0GIS8"/>
<dbReference type="OrthoDB" id="9807630at2"/>
<dbReference type="RefSeq" id="WP_071613522.1">
    <property type="nucleotide sequence ID" value="NZ_CP015756.1"/>
</dbReference>
<dbReference type="Gene3D" id="1.10.150.240">
    <property type="entry name" value="Putative phosphatase, domain 2"/>
    <property type="match status" value="1"/>
</dbReference>
<evidence type="ECO:0000313" key="2">
    <source>
        <dbReference type="Proteomes" id="UP000182569"/>
    </source>
</evidence>
<dbReference type="EMBL" id="CP015756">
    <property type="protein sequence ID" value="APC41227.1"/>
    <property type="molecule type" value="Genomic_DNA"/>
</dbReference>
<dbReference type="STRING" id="1552.A7L45_14655"/>
<dbReference type="PANTHER" id="PTHR43434:SF1">
    <property type="entry name" value="PHOSPHOGLYCOLATE PHOSPHATASE"/>
    <property type="match status" value="1"/>
</dbReference>
<dbReference type="KEGG" id="ceu:A7L45_14655"/>
<dbReference type="InterPro" id="IPR050155">
    <property type="entry name" value="HAD-like_hydrolase_sf"/>
</dbReference>
<evidence type="ECO:0008006" key="3">
    <source>
        <dbReference type="Google" id="ProtNLM"/>
    </source>
</evidence>
<reference evidence="2" key="1">
    <citation type="journal article" date="2016" name="Front. Microbiol.">
        <title>Complete Genome Sequence of Clostridium estertheticum DSM 8809, a Microbe Identified in Spoiled Vacuum Packed Beef.</title>
        <authorList>
            <person name="Yu Z."/>
            <person name="Gunn L."/>
            <person name="Brennan E."/>
            <person name="Reid R."/>
            <person name="Wall P.G."/>
            <person name="Gaora O.P."/>
            <person name="Hurley D."/>
            <person name="Bolton D."/>
            <person name="Fanning S."/>
        </authorList>
    </citation>
    <scope>NUCLEOTIDE SEQUENCE [LARGE SCALE GENOMIC DNA]</scope>
    <source>
        <strain evidence="2">DSM 8809</strain>
    </source>
</reference>
<dbReference type="InterPro" id="IPR036412">
    <property type="entry name" value="HAD-like_sf"/>
</dbReference>
<dbReference type="InterPro" id="IPR041492">
    <property type="entry name" value="HAD_2"/>
</dbReference>
<dbReference type="InterPro" id="IPR006439">
    <property type="entry name" value="HAD-SF_hydro_IA"/>
</dbReference>
<sequence>MKDIKLVIFDLDGTLFRTETVDIKAINDALVKNGYEMKSDDEILNLIGLTLRDVCKVLINRVDEDSINQFARDIIAFEQPYIREYGELYDGVLKCLKTLKEKGYTLCICSNGNKEYVLGISKKFSFFNIFDDICYSSDGISKIQAVGRLKSKYKVEKFIMVGDRTSDIEAASHNGGISIGVTYGFGKDEVLLANYVANTLQEVEKLVTDITI</sequence>
<organism evidence="1 2">
    <name type="scientific">Clostridium estertheticum subsp. estertheticum</name>
    <dbReference type="NCBI Taxonomy" id="1552"/>
    <lineage>
        <taxon>Bacteria</taxon>
        <taxon>Bacillati</taxon>
        <taxon>Bacillota</taxon>
        <taxon>Clostridia</taxon>
        <taxon>Eubacteriales</taxon>
        <taxon>Clostridiaceae</taxon>
        <taxon>Clostridium</taxon>
    </lineage>
</organism>
<dbReference type="InterPro" id="IPR023198">
    <property type="entry name" value="PGP-like_dom2"/>
</dbReference>
<name>A0A1J0GIS8_9CLOT</name>
<accession>A0A1J0GIS8</accession>